<dbReference type="STRING" id="5786.F0Z7R5"/>
<proteinExistence type="inferred from homology"/>
<dbReference type="GO" id="GO:0005634">
    <property type="term" value="C:nucleus"/>
    <property type="evidence" value="ECO:0007669"/>
    <property type="project" value="UniProtKB-SubCell"/>
</dbReference>
<organism evidence="5 6">
    <name type="scientific">Dictyostelium purpureum</name>
    <name type="common">Slime mold</name>
    <dbReference type="NCBI Taxonomy" id="5786"/>
    <lineage>
        <taxon>Eukaryota</taxon>
        <taxon>Amoebozoa</taxon>
        <taxon>Evosea</taxon>
        <taxon>Eumycetozoa</taxon>
        <taxon>Dictyostelia</taxon>
        <taxon>Dictyosteliales</taxon>
        <taxon>Dictyosteliaceae</taxon>
        <taxon>Dictyostelium</taxon>
    </lineage>
</organism>
<reference evidence="6" key="1">
    <citation type="journal article" date="2011" name="Genome Biol.">
        <title>Comparative genomics of the social amoebae Dictyostelium discoideum and Dictyostelium purpureum.</title>
        <authorList>
            <consortium name="US DOE Joint Genome Institute (JGI-PGF)"/>
            <person name="Sucgang R."/>
            <person name="Kuo A."/>
            <person name="Tian X."/>
            <person name="Salerno W."/>
            <person name="Parikh A."/>
            <person name="Feasley C.L."/>
            <person name="Dalin E."/>
            <person name="Tu H."/>
            <person name="Huang E."/>
            <person name="Barry K."/>
            <person name="Lindquist E."/>
            <person name="Shapiro H."/>
            <person name="Bruce D."/>
            <person name="Schmutz J."/>
            <person name="Salamov A."/>
            <person name="Fey P."/>
            <person name="Gaudet P."/>
            <person name="Anjard C."/>
            <person name="Babu M.M."/>
            <person name="Basu S."/>
            <person name="Bushmanova Y."/>
            <person name="van der Wel H."/>
            <person name="Katoh-Kurasawa M."/>
            <person name="Dinh C."/>
            <person name="Coutinho P.M."/>
            <person name="Saito T."/>
            <person name="Elias M."/>
            <person name="Schaap P."/>
            <person name="Kay R.R."/>
            <person name="Henrissat B."/>
            <person name="Eichinger L."/>
            <person name="Rivero F."/>
            <person name="Putnam N.H."/>
            <person name="West C.M."/>
            <person name="Loomis W.F."/>
            <person name="Chisholm R.L."/>
            <person name="Shaulsky G."/>
            <person name="Strassmann J.E."/>
            <person name="Queller D.C."/>
            <person name="Kuspa A."/>
            <person name="Grigoriev I.V."/>
        </authorList>
    </citation>
    <scope>NUCLEOTIDE SEQUENCE [LARGE SCALE GENOMIC DNA]</scope>
    <source>
        <strain evidence="6">QSDP1</strain>
    </source>
</reference>
<name>F0Z7R5_DICPU</name>
<accession>F0Z7R5</accession>
<comment type="similarity">
    <text evidence="2">Belongs to the THOC5 family.</text>
</comment>
<dbReference type="PANTHER" id="PTHR13375:SF3">
    <property type="entry name" value="THO COMPLEX SUBUNIT 5 HOMOLOG"/>
    <property type="match status" value="1"/>
</dbReference>
<sequence>MSSPPIIEQQEKCLDLLKEFKKGIDQQVNNFLNNNNNYDNDKQNLFELLFKLRDTQGNLELMVDDVYLKPIREIKDNVSKYDIQIEDILYEKSMLESEINDLQNLNFDLNDPKLGISSLSNFLKDKTPQQIEQFNSKPIEIQNVERLEWEIYQRKLKSNKLEKLEKLKIKLNQENQRVLGDLEFFENKLKSGLDIKKSIEPFQKFITELPTKNPIDHRNTPILVDAPQPIYILYHELAYFKEFFLYDSFDIELLIMDKEKQDSINSNLVHRSLILPSKIYISLDIKKNSNNFKIEFYYYPNLKIVTVLPLLNDSFENGQKLLENLDKTDTGLITPNLSNNFISKNYGKDSFNLDDLKLYGRPYKWAQFITGLSFLPEITQENMKDKNFHIHDFKPKTSHKILFDIINSL</sequence>
<dbReference type="OrthoDB" id="20582at2759"/>
<dbReference type="Proteomes" id="UP000001064">
    <property type="component" value="Unassembled WGS sequence"/>
</dbReference>
<evidence type="ECO:0000256" key="1">
    <source>
        <dbReference type="ARBA" id="ARBA00004123"/>
    </source>
</evidence>
<dbReference type="KEGG" id="dpp:DICPUDRAFT_147137"/>
<dbReference type="PANTHER" id="PTHR13375">
    <property type="entry name" value="FMS INTERACTING PROTEIN"/>
    <property type="match status" value="1"/>
</dbReference>
<dbReference type="FunCoup" id="F0Z7R5">
    <property type="interactions" value="3"/>
</dbReference>
<evidence type="ECO:0000256" key="2">
    <source>
        <dbReference type="ARBA" id="ARBA00008044"/>
    </source>
</evidence>
<dbReference type="OMA" id="RLEWEIY"/>
<protein>
    <submittedName>
        <fullName evidence="5">Uncharacterized protein</fullName>
    </submittedName>
</protein>
<dbReference type="eggNOG" id="ENOG502RFUB">
    <property type="taxonomic scope" value="Eukaryota"/>
</dbReference>
<evidence type="ECO:0000256" key="4">
    <source>
        <dbReference type="SAM" id="Coils"/>
    </source>
</evidence>
<dbReference type="InParanoid" id="F0Z7R5"/>
<dbReference type="EMBL" id="GL870948">
    <property type="protein sequence ID" value="EGC39991.1"/>
    <property type="molecule type" value="Genomic_DNA"/>
</dbReference>
<dbReference type="AlphaFoldDB" id="F0Z7R5"/>
<dbReference type="VEuPathDB" id="AmoebaDB:DICPUDRAFT_147137"/>
<dbReference type="InterPro" id="IPR019163">
    <property type="entry name" value="THO_Thoc5"/>
</dbReference>
<evidence type="ECO:0000256" key="3">
    <source>
        <dbReference type="ARBA" id="ARBA00023242"/>
    </source>
</evidence>
<dbReference type="Pfam" id="PF09766">
    <property type="entry name" value="FmiP_Thoc5"/>
    <property type="match status" value="2"/>
</dbReference>
<evidence type="ECO:0000313" key="6">
    <source>
        <dbReference type="Proteomes" id="UP000001064"/>
    </source>
</evidence>
<dbReference type="GeneID" id="10509361"/>
<keyword evidence="3" id="KW-0539">Nucleus</keyword>
<gene>
    <name evidence="5" type="ORF">DICPUDRAFT_147137</name>
</gene>
<feature type="coiled-coil region" evidence="4">
    <location>
        <begin position="154"/>
        <end position="181"/>
    </location>
</feature>
<keyword evidence="4" id="KW-0175">Coiled coil</keyword>
<comment type="subcellular location">
    <subcellularLocation>
        <location evidence="1">Nucleus</location>
    </subcellularLocation>
</comment>
<evidence type="ECO:0000313" key="5">
    <source>
        <dbReference type="EMBL" id="EGC39991.1"/>
    </source>
</evidence>
<keyword evidence="6" id="KW-1185">Reference proteome</keyword>
<dbReference type="RefSeq" id="XP_003283494.1">
    <property type="nucleotide sequence ID" value="XM_003283446.1"/>
</dbReference>